<feature type="transmembrane region" description="Helical" evidence="7">
    <location>
        <begin position="107"/>
        <end position="130"/>
    </location>
</feature>
<evidence type="ECO:0000259" key="8">
    <source>
        <dbReference type="Pfam" id="PF02687"/>
    </source>
</evidence>
<proteinExistence type="inferred from homology"/>
<name>A0ABR6MQN3_9DEIO</name>
<dbReference type="InterPro" id="IPR003838">
    <property type="entry name" value="ABC3_permease_C"/>
</dbReference>
<organism evidence="9 10">
    <name type="scientific">Deinococcus metallilatus</name>
    <dbReference type="NCBI Taxonomy" id="1211322"/>
    <lineage>
        <taxon>Bacteria</taxon>
        <taxon>Thermotogati</taxon>
        <taxon>Deinococcota</taxon>
        <taxon>Deinococci</taxon>
        <taxon>Deinococcales</taxon>
        <taxon>Deinococcaceae</taxon>
        <taxon>Deinococcus</taxon>
    </lineage>
</organism>
<dbReference type="RefSeq" id="WP_306461352.1">
    <property type="nucleotide sequence ID" value="NZ_BSUI01000040.1"/>
</dbReference>
<evidence type="ECO:0000313" key="10">
    <source>
        <dbReference type="Proteomes" id="UP000536909"/>
    </source>
</evidence>
<keyword evidence="4 7" id="KW-1133">Transmembrane helix</keyword>
<evidence type="ECO:0000256" key="3">
    <source>
        <dbReference type="ARBA" id="ARBA00022692"/>
    </source>
</evidence>
<feature type="transmembrane region" description="Helical" evidence="7">
    <location>
        <begin position="198"/>
        <end position="215"/>
    </location>
</feature>
<feature type="transmembrane region" description="Helical" evidence="7">
    <location>
        <begin position="151"/>
        <end position="178"/>
    </location>
</feature>
<keyword evidence="2" id="KW-1003">Cell membrane</keyword>
<keyword evidence="5 7" id="KW-0472">Membrane</keyword>
<gene>
    <name evidence="9" type="ORF">HNQ10_000463</name>
</gene>
<dbReference type="PANTHER" id="PTHR30572">
    <property type="entry name" value="MEMBRANE COMPONENT OF TRANSPORTER-RELATED"/>
    <property type="match status" value="1"/>
</dbReference>
<comment type="caution">
    <text evidence="9">The sequence shown here is derived from an EMBL/GenBank/DDBJ whole genome shotgun (WGS) entry which is preliminary data.</text>
</comment>
<reference evidence="9 10" key="1">
    <citation type="submission" date="2020-08" db="EMBL/GenBank/DDBJ databases">
        <title>Genomic Encyclopedia of Type Strains, Phase IV (KMG-IV): sequencing the most valuable type-strain genomes for metagenomic binning, comparative biology and taxonomic classification.</title>
        <authorList>
            <person name="Goeker M."/>
        </authorList>
    </citation>
    <scope>NUCLEOTIDE SEQUENCE [LARGE SCALE GENOMIC DNA]</scope>
    <source>
        <strain evidence="9 10">DSM 105434</strain>
    </source>
</reference>
<comment type="similarity">
    <text evidence="6">Belongs to the ABC-4 integral membrane protein family.</text>
</comment>
<protein>
    <recommendedName>
        <fullName evidence="8">ABC3 transporter permease C-terminal domain-containing protein</fullName>
    </recommendedName>
</protein>
<keyword evidence="3 7" id="KW-0812">Transmembrane</keyword>
<evidence type="ECO:0000313" key="9">
    <source>
        <dbReference type="EMBL" id="MBB5293650.1"/>
    </source>
</evidence>
<evidence type="ECO:0000256" key="7">
    <source>
        <dbReference type="SAM" id="Phobius"/>
    </source>
</evidence>
<evidence type="ECO:0000256" key="6">
    <source>
        <dbReference type="ARBA" id="ARBA00038076"/>
    </source>
</evidence>
<evidence type="ECO:0000256" key="2">
    <source>
        <dbReference type="ARBA" id="ARBA00022475"/>
    </source>
</evidence>
<evidence type="ECO:0000256" key="1">
    <source>
        <dbReference type="ARBA" id="ARBA00004651"/>
    </source>
</evidence>
<dbReference type="PANTHER" id="PTHR30572:SF4">
    <property type="entry name" value="ABC TRANSPORTER PERMEASE YTRF"/>
    <property type="match status" value="1"/>
</dbReference>
<dbReference type="Pfam" id="PF02687">
    <property type="entry name" value="FtsX"/>
    <property type="match status" value="1"/>
</dbReference>
<dbReference type="Proteomes" id="UP000536909">
    <property type="component" value="Unassembled WGS sequence"/>
</dbReference>
<comment type="subcellular location">
    <subcellularLocation>
        <location evidence="1">Cell membrane</location>
        <topology evidence="1">Multi-pass membrane protein</topology>
    </subcellularLocation>
</comment>
<sequence>MFAHLPAPVDEGLTAQVLAARRPVGHPAQVARMGVLRLKQEAHAVRPGWARDTRRRAWPWPPPWSSWFTACWTCGMTSHERRHGRNTAPWSRGKASMLLGSSNAVGLRLSLVSLLVGGLTALNTVTMGVIERTREFGTLRAIGARPAFLRALVLTESLLLALLGGAAGMLLGLVGAWGVNLYTQNLAGIDAATVTPRLAVLSAGVSLLLGLLAGLRPARAEGRLTVSGALRRP</sequence>
<accession>A0ABR6MQN3</accession>
<feature type="domain" description="ABC3 transporter permease C-terminal" evidence="8">
    <location>
        <begin position="110"/>
        <end position="218"/>
    </location>
</feature>
<dbReference type="EMBL" id="JACHFV010000002">
    <property type="protein sequence ID" value="MBB5293650.1"/>
    <property type="molecule type" value="Genomic_DNA"/>
</dbReference>
<evidence type="ECO:0000256" key="5">
    <source>
        <dbReference type="ARBA" id="ARBA00023136"/>
    </source>
</evidence>
<keyword evidence="10" id="KW-1185">Reference proteome</keyword>
<dbReference type="InterPro" id="IPR050250">
    <property type="entry name" value="Macrolide_Exporter_MacB"/>
</dbReference>
<evidence type="ECO:0000256" key="4">
    <source>
        <dbReference type="ARBA" id="ARBA00022989"/>
    </source>
</evidence>